<evidence type="ECO:0000259" key="3">
    <source>
        <dbReference type="Pfam" id="PF01408"/>
    </source>
</evidence>
<sequence>MTPPTDQTPIRTAIIGFGTGGRVFHAPLLAADPRFSVDVVVTANPERQRLAALACPDAALESTPDALFDYPDRVDLVVISTPPDSHRDLARAAIQHGLAAVVDKPFVVRPDQGRELIKEAQQHQTLLTVFQNRRYDGDFATVQGLVGDGSLGEIRSMESRFEWWKPDEPKAWKAQAGPQTGGGMLFDLGPHLLDQAFQLFGPATTVHAELTRYRPGDGGDDEAFVSLDHASGVRSHLAMSSLAPLERPRFTVTGSRAGYVKWGLDIQESQLGQGMSPHADDYGREPKDRWGRIGLREQSGVVPTEPGRYGAFYSTLAQALLHGAPPPVDPTEALTVIECIDQIYATTPITRRG</sequence>
<evidence type="ECO:0000313" key="6">
    <source>
        <dbReference type="Proteomes" id="UP001501490"/>
    </source>
</evidence>
<dbReference type="SUPFAM" id="SSF55347">
    <property type="entry name" value="Glyceraldehyde-3-phosphate dehydrogenase-like, C-terminal domain"/>
    <property type="match status" value="1"/>
</dbReference>
<dbReference type="PANTHER" id="PTHR43708">
    <property type="entry name" value="CONSERVED EXPRESSED OXIDOREDUCTASE (EUROFUNG)"/>
    <property type="match status" value="1"/>
</dbReference>
<gene>
    <name evidence="5" type="ORF">GCM10022236_34330</name>
</gene>
<dbReference type="RefSeq" id="WP_344806795.1">
    <property type="nucleotide sequence ID" value="NZ_BAABAB010000024.1"/>
</dbReference>
<comment type="similarity">
    <text evidence="1">Belongs to the Gfo/Idh/MocA family.</text>
</comment>
<evidence type="ECO:0000313" key="5">
    <source>
        <dbReference type="EMBL" id="GAA3629151.1"/>
    </source>
</evidence>
<dbReference type="EMBL" id="BAABAB010000024">
    <property type="protein sequence ID" value="GAA3629151.1"/>
    <property type="molecule type" value="Genomic_DNA"/>
</dbReference>
<keyword evidence="2" id="KW-0560">Oxidoreductase</keyword>
<dbReference type="InterPro" id="IPR055170">
    <property type="entry name" value="GFO_IDH_MocA-like_dom"/>
</dbReference>
<dbReference type="InterPro" id="IPR000683">
    <property type="entry name" value="Gfo/Idh/MocA-like_OxRdtase_N"/>
</dbReference>
<name>A0ABP7AC50_9ACTN</name>
<protein>
    <submittedName>
        <fullName evidence="5">Gfo/Idh/MocA family oxidoreductase</fullName>
    </submittedName>
</protein>
<evidence type="ECO:0000256" key="2">
    <source>
        <dbReference type="ARBA" id="ARBA00023002"/>
    </source>
</evidence>
<dbReference type="Pfam" id="PF01408">
    <property type="entry name" value="GFO_IDH_MocA"/>
    <property type="match status" value="1"/>
</dbReference>
<dbReference type="Proteomes" id="UP001501490">
    <property type="component" value="Unassembled WGS sequence"/>
</dbReference>
<keyword evidence="6" id="KW-1185">Reference proteome</keyword>
<feature type="domain" description="GFO/IDH/MocA-like oxidoreductase" evidence="4">
    <location>
        <begin position="139"/>
        <end position="259"/>
    </location>
</feature>
<dbReference type="PANTHER" id="PTHR43708:SF5">
    <property type="entry name" value="CONSERVED EXPRESSED OXIDOREDUCTASE (EUROFUNG)-RELATED"/>
    <property type="match status" value="1"/>
</dbReference>
<proteinExistence type="inferred from homology"/>
<accession>A0ABP7AC50</accession>
<dbReference type="Gene3D" id="3.30.360.10">
    <property type="entry name" value="Dihydrodipicolinate Reductase, domain 2"/>
    <property type="match status" value="1"/>
</dbReference>
<dbReference type="Pfam" id="PF22725">
    <property type="entry name" value="GFO_IDH_MocA_C3"/>
    <property type="match status" value="1"/>
</dbReference>
<dbReference type="SUPFAM" id="SSF51735">
    <property type="entry name" value="NAD(P)-binding Rossmann-fold domains"/>
    <property type="match status" value="1"/>
</dbReference>
<evidence type="ECO:0000259" key="4">
    <source>
        <dbReference type="Pfam" id="PF22725"/>
    </source>
</evidence>
<evidence type="ECO:0000256" key="1">
    <source>
        <dbReference type="ARBA" id="ARBA00010928"/>
    </source>
</evidence>
<dbReference type="Gene3D" id="3.40.50.720">
    <property type="entry name" value="NAD(P)-binding Rossmann-like Domain"/>
    <property type="match status" value="1"/>
</dbReference>
<organism evidence="5 6">
    <name type="scientific">Microlunatus ginsengisoli</name>
    <dbReference type="NCBI Taxonomy" id="363863"/>
    <lineage>
        <taxon>Bacteria</taxon>
        <taxon>Bacillati</taxon>
        <taxon>Actinomycetota</taxon>
        <taxon>Actinomycetes</taxon>
        <taxon>Propionibacteriales</taxon>
        <taxon>Propionibacteriaceae</taxon>
        <taxon>Microlunatus</taxon>
    </lineage>
</organism>
<reference evidence="6" key="1">
    <citation type="journal article" date="2019" name="Int. J. Syst. Evol. Microbiol.">
        <title>The Global Catalogue of Microorganisms (GCM) 10K type strain sequencing project: providing services to taxonomists for standard genome sequencing and annotation.</title>
        <authorList>
            <consortium name="The Broad Institute Genomics Platform"/>
            <consortium name="The Broad Institute Genome Sequencing Center for Infectious Disease"/>
            <person name="Wu L."/>
            <person name="Ma J."/>
        </authorList>
    </citation>
    <scope>NUCLEOTIDE SEQUENCE [LARGE SCALE GENOMIC DNA]</scope>
    <source>
        <strain evidence="6">JCM 16929</strain>
    </source>
</reference>
<comment type="caution">
    <text evidence="5">The sequence shown here is derived from an EMBL/GenBank/DDBJ whole genome shotgun (WGS) entry which is preliminary data.</text>
</comment>
<dbReference type="InterPro" id="IPR051317">
    <property type="entry name" value="Gfo/Idh/MocA_oxidoreduct"/>
</dbReference>
<feature type="domain" description="Gfo/Idh/MocA-like oxidoreductase N-terminal" evidence="3">
    <location>
        <begin position="10"/>
        <end position="129"/>
    </location>
</feature>
<dbReference type="InterPro" id="IPR036291">
    <property type="entry name" value="NAD(P)-bd_dom_sf"/>
</dbReference>